<dbReference type="RefSeq" id="WP_207326920.1">
    <property type="nucleotide sequence ID" value="NZ_JAFMYW010000001.1"/>
</dbReference>
<gene>
    <name evidence="1" type="ORF">J2I46_00250</name>
</gene>
<reference evidence="1 2" key="1">
    <citation type="submission" date="2021-03" db="EMBL/GenBank/DDBJ databases">
        <title>Fibrella sp. HMF5405 genome sequencing and assembly.</title>
        <authorList>
            <person name="Kang H."/>
            <person name="Kim H."/>
            <person name="Bae S."/>
            <person name="Joh K."/>
        </authorList>
    </citation>
    <scope>NUCLEOTIDE SEQUENCE [LARGE SCALE GENOMIC DNA]</scope>
    <source>
        <strain evidence="1 2">HMF5405</strain>
    </source>
</reference>
<dbReference type="Proteomes" id="UP000664628">
    <property type="component" value="Unassembled WGS sequence"/>
</dbReference>
<evidence type="ECO:0000313" key="1">
    <source>
        <dbReference type="EMBL" id="MBO0946993.1"/>
    </source>
</evidence>
<name>A0ABS3JC10_9BACT</name>
<keyword evidence="2" id="KW-1185">Reference proteome</keyword>
<dbReference type="EMBL" id="JAFMYW010000001">
    <property type="protein sequence ID" value="MBO0946993.1"/>
    <property type="molecule type" value="Genomic_DNA"/>
</dbReference>
<sequence>MDYAPGLTAVRFSDAPHLEAQTDPATGVCTVGMALWLATSDKERYFMLLHEAAHLELKTRDELICDSHALSVYRRRFPRDLMPTYTLLLKVLDPADPVHAARLQRFRNQF</sequence>
<comment type="caution">
    <text evidence="1">The sequence shown here is derived from an EMBL/GenBank/DDBJ whole genome shotgun (WGS) entry which is preliminary data.</text>
</comment>
<evidence type="ECO:0008006" key="3">
    <source>
        <dbReference type="Google" id="ProtNLM"/>
    </source>
</evidence>
<accession>A0ABS3JC10</accession>
<evidence type="ECO:0000313" key="2">
    <source>
        <dbReference type="Proteomes" id="UP000664628"/>
    </source>
</evidence>
<protein>
    <recommendedName>
        <fullName evidence="3">IrrE N-terminal-like domain-containing protein</fullName>
    </recommendedName>
</protein>
<organism evidence="1 2">
    <name type="scientific">Fibrella forsythiae</name>
    <dbReference type="NCBI Taxonomy" id="2817061"/>
    <lineage>
        <taxon>Bacteria</taxon>
        <taxon>Pseudomonadati</taxon>
        <taxon>Bacteroidota</taxon>
        <taxon>Cytophagia</taxon>
        <taxon>Cytophagales</taxon>
        <taxon>Spirosomataceae</taxon>
        <taxon>Fibrella</taxon>
    </lineage>
</organism>
<proteinExistence type="predicted"/>